<dbReference type="EMBL" id="KN837158">
    <property type="protein sequence ID" value="KIJ38773.1"/>
    <property type="molecule type" value="Genomic_DNA"/>
</dbReference>
<protein>
    <submittedName>
        <fullName evidence="1">Uncharacterized protein</fullName>
    </submittedName>
</protein>
<evidence type="ECO:0000313" key="1">
    <source>
        <dbReference type="EMBL" id="KIJ38773.1"/>
    </source>
</evidence>
<reference evidence="1 2" key="1">
    <citation type="submission" date="2014-06" db="EMBL/GenBank/DDBJ databases">
        <title>Evolutionary Origins and Diversification of the Mycorrhizal Mutualists.</title>
        <authorList>
            <consortium name="DOE Joint Genome Institute"/>
            <consortium name="Mycorrhizal Genomics Consortium"/>
            <person name="Kohler A."/>
            <person name="Kuo A."/>
            <person name="Nagy L.G."/>
            <person name="Floudas D."/>
            <person name="Copeland A."/>
            <person name="Barry K.W."/>
            <person name="Cichocki N."/>
            <person name="Veneault-Fourrey C."/>
            <person name="LaButti K."/>
            <person name="Lindquist E.A."/>
            <person name="Lipzen A."/>
            <person name="Lundell T."/>
            <person name="Morin E."/>
            <person name="Murat C."/>
            <person name="Riley R."/>
            <person name="Ohm R."/>
            <person name="Sun H."/>
            <person name="Tunlid A."/>
            <person name="Henrissat B."/>
            <person name="Grigoriev I.V."/>
            <person name="Hibbett D.S."/>
            <person name="Martin F."/>
        </authorList>
    </citation>
    <scope>NUCLEOTIDE SEQUENCE [LARGE SCALE GENOMIC DNA]</scope>
    <source>
        <strain evidence="1 2">SS14</strain>
    </source>
</reference>
<organism evidence="1 2">
    <name type="scientific">Sphaerobolus stellatus (strain SS14)</name>
    <dbReference type="NCBI Taxonomy" id="990650"/>
    <lineage>
        <taxon>Eukaryota</taxon>
        <taxon>Fungi</taxon>
        <taxon>Dikarya</taxon>
        <taxon>Basidiomycota</taxon>
        <taxon>Agaricomycotina</taxon>
        <taxon>Agaricomycetes</taxon>
        <taxon>Phallomycetidae</taxon>
        <taxon>Geastrales</taxon>
        <taxon>Sphaerobolaceae</taxon>
        <taxon>Sphaerobolus</taxon>
    </lineage>
</organism>
<gene>
    <name evidence="1" type="ORF">M422DRAFT_33166</name>
</gene>
<proteinExistence type="predicted"/>
<accession>A0A0C9U6Z3</accession>
<name>A0A0C9U6Z3_SPHS4</name>
<dbReference type="AlphaFoldDB" id="A0A0C9U6Z3"/>
<sequence length="78" mass="8489">MALPIRFALRNLRQNCPVEAWPLLFAVGLMSSFGLSIAYSKASRAPEGGFELPGVICRKPISRQSSGPDKKLYPGTSH</sequence>
<dbReference type="HOGENOM" id="CLU_2623598_0_0_1"/>
<keyword evidence="2" id="KW-1185">Reference proteome</keyword>
<evidence type="ECO:0000313" key="2">
    <source>
        <dbReference type="Proteomes" id="UP000054279"/>
    </source>
</evidence>
<dbReference type="Proteomes" id="UP000054279">
    <property type="component" value="Unassembled WGS sequence"/>
</dbReference>